<accession>A0ABS8LFR9</accession>
<sequence length="584" mass="62452">MDKYKLSGYSKITAALASLVVNDGANGIKTKIVLVDSLVPKGGVAAIKARNAGKFKSAVDRIYTREGAPEYLILLGGPDVIPHIPLRSPWGKMPPFGEEGVIESDLPYASDKAHTLDPSKFQNASRMVGRIPDVPGDTDPSYLVDRINEVVAAPTIDAVQNFCLSADIWKGASNEVAKRLFGAGAIVHCSPVLGPVWRSKTLKKPIHYINCHGDTRKDTFYGEKAGIHGPLPHAINAGALVNNVMQGTVVVAECCYGAELFEPSLPHEPLGMALSYLAQGATTFLGSSTVSYGGLGAVDLACADEMCLFFLEGILKGDSCGAALVYARRRLLEGQVVLDNYQIKTLAQFMLLGDPARHPVKLASKQAPRVKKSKVLAVRSVAAAPPLPKSPRNARPLPVASKAIQAGPVSAMPAIPMPKGVAYTAKLYAVQGRHADGRSAKSFSIKGKSMVSFDLPPCILVVSIPNEPQVIAEMRTAWGPVAAEDPAMRNMVHEAAVLQDVPDVAVELAVREAVKMTSQSALPRFSNQFLDKGALRLRPRVYKKLSSIRTRGAGSKSPERNSDVVFVARIANGQIQSYKVLVAR</sequence>
<protein>
    <recommendedName>
        <fullName evidence="3">Gingipain domain-containing protein</fullName>
    </recommendedName>
</protein>
<evidence type="ECO:0008006" key="3">
    <source>
        <dbReference type="Google" id="ProtNLM"/>
    </source>
</evidence>
<organism evidence="1 2">
    <name type="scientific">Xanthomonas vesicatoria</name>
    <dbReference type="NCBI Taxonomy" id="56460"/>
    <lineage>
        <taxon>Bacteria</taxon>
        <taxon>Pseudomonadati</taxon>
        <taxon>Pseudomonadota</taxon>
        <taxon>Gammaproteobacteria</taxon>
        <taxon>Lysobacterales</taxon>
        <taxon>Lysobacteraceae</taxon>
        <taxon>Xanthomonas</taxon>
    </lineage>
</organism>
<comment type="caution">
    <text evidence="1">The sequence shown here is derived from an EMBL/GenBank/DDBJ whole genome shotgun (WGS) entry which is preliminary data.</text>
</comment>
<dbReference type="EMBL" id="JAJIUN010000097">
    <property type="protein sequence ID" value="MCC8624613.1"/>
    <property type="molecule type" value="Genomic_DNA"/>
</dbReference>
<name>A0ABS8LFR9_9XANT</name>
<dbReference type="RefSeq" id="WP_126936829.1">
    <property type="nucleotide sequence ID" value="NZ_CP018470.1"/>
</dbReference>
<reference evidence="1" key="1">
    <citation type="submission" date="2021-11" db="EMBL/GenBank/DDBJ databases">
        <title>Genome resources and taxonomic validation of 89 Xanthomonas strains.</title>
        <authorList>
            <person name="Tambong J.T."/>
        </authorList>
    </citation>
    <scope>NUCLEOTIDE SEQUENCE</scope>
    <source>
        <strain evidence="1">Bv 5-4A</strain>
    </source>
</reference>
<keyword evidence="2" id="KW-1185">Reference proteome</keyword>
<dbReference type="Proteomes" id="UP001430544">
    <property type="component" value="Unassembled WGS sequence"/>
</dbReference>
<gene>
    <name evidence="1" type="ORF">LN473_22085</name>
</gene>
<evidence type="ECO:0000313" key="2">
    <source>
        <dbReference type="Proteomes" id="UP001430544"/>
    </source>
</evidence>
<proteinExistence type="predicted"/>
<evidence type="ECO:0000313" key="1">
    <source>
        <dbReference type="EMBL" id="MCC8624613.1"/>
    </source>
</evidence>